<dbReference type="Gene3D" id="3.30.70.2450">
    <property type="match status" value="1"/>
</dbReference>
<evidence type="ECO:0000313" key="8">
    <source>
        <dbReference type="EMBL" id="CAK9040663.1"/>
    </source>
</evidence>
<dbReference type="EMBL" id="CAXAMM010017224">
    <property type="protein sequence ID" value="CAK9040663.1"/>
    <property type="molecule type" value="Genomic_DNA"/>
</dbReference>
<evidence type="ECO:0000256" key="3">
    <source>
        <dbReference type="ARBA" id="ARBA00022630"/>
    </source>
</evidence>
<name>A0ABP0LN79_9DINO</name>
<evidence type="ECO:0000256" key="2">
    <source>
        <dbReference type="ARBA" id="ARBA00007801"/>
    </source>
</evidence>
<gene>
    <name evidence="8" type="ORF">SCF082_LOCUS23595</name>
</gene>
<comment type="similarity">
    <text evidence="2">Belongs to the PheA/TfdB FAD monooxygenase family.</text>
</comment>
<dbReference type="InterPro" id="IPR050641">
    <property type="entry name" value="RIFMO-like"/>
</dbReference>
<dbReference type="Gene3D" id="3.50.50.60">
    <property type="entry name" value="FAD/NAD(P)-binding domain"/>
    <property type="match status" value="1"/>
</dbReference>
<feature type="region of interest" description="Disordered" evidence="6">
    <location>
        <begin position="893"/>
        <end position="913"/>
    </location>
</feature>
<keyword evidence="3" id="KW-0285">Flavoprotein</keyword>
<keyword evidence="4" id="KW-0274">FAD</keyword>
<proteinExistence type="inferred from homology"/>
<feature type="region of interest" description="Disordered" evidence="6">
    <location>
        <begin position="1261"/>
        <end position="1293"/>
    </location>
</feature>
<feature type="domain" description="FAD-binding" evidence="7">
    <location>
        <begin position="19"/>
        <end position="389"/>
    </location>
</feature>
<evidence type="ECO:0000313" key="9">
    <source>
        <dbReference type="Proteomes" id="UP001642464"/>
    </source>
</evidence>
<dbReference type="SUPFAM" id="SSF52833">
    <property type="entry name" value="Thioredoxin-like"/>
    <property type="match status" value="1"/>
</dbReference>
<evidence type="ECO:0000259" key="7">
    <source>
        <dbReference type="Pfam" id="PF01494"/>
    </source>
</evidence>
<reference evidence="8 9" key="1">
    <citation type="submission" date="2024-02" db="EMBL/GenBank/DDBJ databases">
        <authorList>
            <person name="Chen Y."/>
            <person name="Shah S."/>
            <person name="Dougan E. K."/>
            <person name="Thang M."/>
            <person name="Chan C."/>
        </authorList>
    </citation>
    <scope>NUCLEOTIDE SEQUENCE [LARGE SCALE GENOMIC DNA]</scope>
</reference>
<dbReference type="SUPFAM" id="SSF51905">
    <property type="entry name" value="FAD/NAD(P)-binding domain"/>
    <property type="match status" value="1"/>
</dbReference>
<dbReference type="InterPro" id="IPR036188">
    <property type="entry name" value="FAD/NAD-bd_sf"/>
</dbReference>
<protein>
    <submittedName>
        <fullName evidence="8">12-dehydrotetracycline 5-monooxygenase/anhydrotetracycline 6-monooxygenase</fullName>
    </submittedName>
</protein>
<feature type="coiled-coil region" evidence="5">
    <location>
        <begin position="1216"/>
        <end position="1250"/>
    </location>
</feature>
<dbReference type="Pfam" id="PF01494">
    <property type="entry name" value="FAD_binding_3"/>
    <property type="match status" value="1"/>
</dbReference>
<comment type="caution">
    <text evidence="8">The sequence shown here is derived from an EMBL/GenBank/DDBJ whole genome shotgun (WGS) entry which is preliminary data.</text>
</comment>
<evidence type="ECO:0000256" key="4">
    <source>
        <dbReference type="ARBA" id="ARBA00022827"/>
    </source>
</evidence>
<organism evidence="8 9">
    <name type="scientific">Durusdinium trenchii</name>
    <dbReference type="NCBI Taxonomy" id="1381693"/>
    <lineage>
        <taxon>Eukaryota</taxon>
        <taxon>Sar</taxon>
        <taxon>Alveolata</taxon>
        <taxon>Dinophyceae</taxon>
        <taxon>Suessiales</taxon>
        <taxon>Symbiodiniaceae</taxon>
        <taxon>Durusdinium</taxon>
    </lineage>
</organism>
<dbReference type="InterPro" id="IPR002938">
    <property type="entry name" value="FAD-bd"/>
</dbReference>
<sequence length="1293" mass="144283">MSVDPRPLLGQIPGEAPLDCLVVGAGPVGLLLASELAYRGCKVAIIDALQQPVKQTKASGVVPRSLEVLPAEVERKLLHNGTMLKAMQILEKKEGEPMKTVLDIKTSSLEVYGGILAIRQMDTESYLTEYLRDLPDWFRAGSKNLEIQRGVSLESFTEGPTGVQCVLKLPSGGIETVNSKFLVGCDGGHSKIRKQLGFAFEGTTTAEYFFGLDAAFENFELNAENVASVCLTQDQDPLAPGFAFNIPFGDGNCLLLVDIDLEQQKEWITGEVDRNGFPVLRQPEVEDVLKVAKSRGLGANLSVKPGSVRWLTHFRINSRQAECYGRGRVFLAGDACHCHSPLGGQGMNMGFQDAKNLAWKLVLAIKCGGPTSSLLQSYESERKTMESKLLSGIERAQEVVSSRNPVVFFLRGRGQRLVNILTFLQPSALALIGQQAWSYRKSSISMEHWERPIPTCFPITSICPAGGYRRRQNLHRWLATRIHAGDRVPDVLLVGGRHLHQVLKKSRGFTLLLFEGSAPENEDMEKHLKNKVLSFKELQALSVSMKCQADKTNFVAMIDEVVLFPQGDVEAHERFGVHGQCCFVVRPDHHVGFRCEPIRSGAIWRYFRQTCGISHGRNEEAPLSSHVFDPLPALVWTLSLPLGGRICGAKAQAAKGGKRLVLLQFGSWKVSESSVEHLEVLESVNSNDPAYRAARENRFRDFDLECQSPPHGAAAALRLRGKLRTRELVELRRLLEGDTRFSLLLDRHCKAVHELIDMKNPTPVLAVLAGLVWSSLSIAWELDTSHMPKARMKMELEELRRQLAKVLDDLSHARTRYLKELVSHREKLRRLENTEEIERLVYEEEPVMFYEPLNYLDDDTKMHVAEVIEEKLKLLLGRLQTPAPKDMKSFLAIPEDMQQPKQDPAPPQRPTRDEALDDLDEQAEQLAKRERELHIKEVQLKAQAEELLAKRQKVEGELSQRLEEAEAHREGPDRSPVADRSRRNQEFIRRVFVAGSKESIGPVHRVRMEPASFLEAAAAAPPLAPARRRSSFMDALSVLRPKGLDEVQHTEYGEPFIGNTDAGEVPGVGAFQDLRALQKGGAEGFLKKKIKEAYDELEMNVTGADLDPYTDNAAQYAVDAKEAAFKATRAAKEAFVREAGLGGVPAKVDEAWKAAMQAVRMAHAQRLVVGQLAQTRADRQYIDAAVNKLLDRVEEAVETEDLTQQGVAVEAVKRGLGHLQDMQETVEEDLEKLEMEQKLLDAELQEAQKFPLYPSRDYVVAETPEPQDPAPPEALEERRVAHAKGRFSNRAGR</sequence>
<dbReference type="PRINTS" id="PR00420">
    <property type="entry name" value="RNGMNOXGNASE"/>
</dbReference>
<evidence type="ECO:0000256" key="6">
    <source>
        <dbReference type="SAM" id="MobiDB-lite"/>
    </source>
</evidence>
<dbReference type="Gene3D" id="3.40.30.120">
    <property type="match status" value="1"/>
</dbReference>
<accession>A0ABP0LN79</accession>
<feature type="coiled-coil region" evidence="5">
    <location>
        <begin position="789"/>
        <end position="834"/>
    </location>
</feature>
<evidence type="ECO:0000256" key="1">
    <source>
        <dbReference type="ARBA" id="ARBA00001974"/>
    </source>
</evidence>
<dbReference type="InterPro" id="IPR036249">
    <property type="entry name" value="Thioredoxin-like_sf"/>
</dbReference>
<evidence type="ECO:0000256" key="5">
    <source>
        <dbReference type="SAM" id="Coils"/>
    </source>
</evidence>
<dbReference type="PANTHER" id="PTHR43004:SF19">
    <property type="entry name" value="BINDING MONOOXYGENASE, PUTATIVE (JCVI)-RELATED"/>
    <property type="match status" value="1"/>
</dbReference>
<feature type="compositionally biased region" description="Basic residues" evidence="6">
    <location>
        <begin position="1281"/>
        <end position="1293"/>
    </location>
</feature>
<feature type="region of interest" description="Disordered" evidence="6">
    <location>
        <begin position="959"/>
        <end position="982"/>
    </location>
</feature>
<comment type="cofactor">
    <cofactor evidence="1">
        <name>FAD</name>
        <dbReference type="ChEBI" id="CHEBI:57692"/>
    </cofactor>
</comment>
<keyword evidence="5" id="KW-0175">Coiled coil</keyword>
<dbReference type="PANTHER" id="PTHR43004">
    <property type="entry name" value="TRK SYSTEM POTASSIUM UPTAKE PROTEIN"/>
    <property type="match status" value="1"/>
</dbReference>
<dbReference type="Proteomes" id="UP001642464">
    <property type="component" value="Unassembled WGS sequence"/>
</dbReference>
<keyword evidence="9" id="KW-1185">Reference proteome</keyword>